<name>A0ABS2BY75_9PSED</name>
<keyword evidence="1" id="KW-0732">Signal</keyword>
<sequence length="163" mass="17046">MKKLLPIGLALSLVSRAALAALPNPDPSVACTYMQSEGLITGEWRVSSPDEAGCSSPAKDIGGGTPPNNLAYLANGDAAEAHTLRLALNVNQPQAPAMGLQLLLQASHSLSVKLTGKRMPPQLSKAITSREGNASAMVGQVNISVVRTDWPGSDGYNLQVRFD</sequence>
<feature type="signal peptide" evidence="1">
    <location>
        <begin position="1"/>
        <end position="20"/>
    </location>
</feature>
<protein>
    <recommendedName>
        <fullName evidence="4">Fimbrial protein</fullName>
    </recommendedName>
</protein>
<gene>
    <name evidence="2" type="ORF">H8F21_13440</name>
</gene>
<proteinExistence type="predicted"/>
<evidence type="ECO:0000313" key="3">
    <source>
        <dbReference type="Proteomes" id="UP000745663"/>
    </source>
</evidence>
<evidence type="ECO:0000313" key="2">
    <source>
        <dbReference type="EMBL" id="MBM5458567.1"/>
    </source>
</evidence>
<evidence type="ECO:0008006" key="4">
    <source>
        <dbReference type="Google" id="ProtNLM"/>
    </source>
</evidence>
<keyword evidence="3" id="KW-1185">Reference proteome</keyword>
<evidence type="ECO:0000256" key="1">
    <source>
        <dbReference type="SAM" id="SignalP"/>
    </source>
</evidence>
<dbReference type="Proteomes" id="UP000745663">
    <property type="component" value="Unassembled WGS sequence"/>
</dbReference>
<organism evidence="2 3">
    <name type="scientific">Pseudomonas arcuscaelestis</name>
    <dbReference type="NCBI Taxonomy" id="2710591"/>
    <lineage>
        <taxon>Bacteria</taxon>
        <taxon>Pseudomonadati</taxon>
        <taxon>Pseudomonadota</taxon>
        <taxon>Gammaproteobacteria</taxon>
        <taxon>Pseudomonadales</taxon>
        <taxon>Pseudomonadaceae</taxon>
        <taxon>Pseudomonas</taxon>
    </lineage>
</organism>
<dbReference type="EMBL" id="JACOPV010000008">
    <property type="protein sequence ID" value="MBM5458567.1"/>
    <property type="molecule type" value="Genomic_DNA"/>
</dbReference>
<dbReference type="RefSeq" id="WP_203584508.1">
    <property type="nucleotide sequence ID" value="NZ_JACOPV010000008.1"/>
</dbReference>
<comment type="caution">
    <text evidence="2">The sequence shown here is derived from an EMBL/GenBank/DDBJ whole genome shotgun (WGS) entry which is preliminary data.</text>
</comment>
<reference evidence="2 3" key="1">
    <citation type="submission" date="2020-08" db="EMBL/GenBank/DDBJ databases">
        <title>Description of novel Pseudomonas species.</title>
        <authorList>
            <person name="Duman M."/>
            <person name="Mulet M."/>
            <person name="Altun S."/>
            <person name="Saticioglu I.B."/>
            <person name="Lalucat J."/>
            <person name="Garcia-Valdes E."/>
        </authorList>
    </citation>
    <scope>NUCLEOTIDE SEQUENCE [LARGE SCALE GENOMIC DNA]</scope>
    <source>
        <strain evidence="2 3">P66</strain>
    </source>
</reference>
<accession>A0ABS2BY75</accession>
<feature type="chain" id="PRO_5046816516" description="Fimbrial protein" evidence="1">
    <location>
        <begin position="21"/>
        <end position="163"/>
    </location>
</feature>